<dbReference type="SMART" id="SM01218">
    <property type="entry name" value="FoP_duplication"/>
    <property type="match status" value="1"/>
</dbReference>
<name>A0A9Q3H0K7_9BASI</name>
<evidence type="ECO:0000256" key="1">
    <source>
        <dbReference type="ARBA" id="ARBA00022884"/>
    </source>
</evidence>
<evidence type="ECO:0000313" key="5">
    <source>
        <dbReference type="EMBL" id="MBW0487343.1"/>
    </source>
</evidence>
<protein>
    <recommendedName>
        <fullName evidence="4">RRM domain-containing protein</fullName>
    </recommendedName>
</protein>
<proteinExistence type="predicted"/>
<accession>A0A9Q3H0K7</accession>
<dbReference type="AlphaFoldDB" id="A0A9Q3H0K7"/>
<dbReference type="SUPFAM" id="SSF54928">
    <property type="entry name" value="RNA-binding domain, RBD"/>
    <property type="match status" value="1"/>
</dbReference>
<evidence type="ECO:0000256" key="3">
    <source>
        <dbReference type="SAM" id="MobiDB-lite"/>
    </source>
</evidence>
<dbReference type="SMART" id="SM00360">
    <property type="entry name" value="RRM"/>
    <property type="match status" value="1"/>
</dbReference>
<feature type="domain" description="RRM" evidence="4">
    <location>
        <begin position="67"/>
        <end position="146"/>
    </location>
</feature>
<gene>
    <name evidence="5" type="ORF">O181_027058</name>
</gene>
<evidence type="ECO:0000313" key="6">
    <source>
        <dbReference type="Proteomes" id="UP000765509"/>
    </source>
</evidence>
<keyword evidence="6" id="KW-1185">Reference proteome</keyword>
<dbReference type="InterPro" id="IPR000504">
    <property type="entry name" value="RRM_dom"/>
</dbReference>
<sequence length="296" mass="32386">MTSLLNRSLNEVRRARGNGVDDKLPLKTRNNQSTDTWKHDLFQDDEGAKQQILKPSNKIASNDTRSNSLLITNLHYDVSEAELEALFSQIGKVDRGPFIKFDQSGRATEGLAFISFTSEDHAEAAIKAFNGASAKGQPINVQYEFGLPKWVRSALGLLRGPRNSFGTAPAASGLLGRIQHDRSTRRGQISPYDFSRPRGHRASFPPGNVSRGFPSRSPKDSSFPTGPRSRSGPGFRGSTRGRSAGDRRDSRAGVKSAKELDKELEAFMETTPRTNNAVGDVAIVPVTEETDVQMAE</sequence>
<dbReference type="OrthoDB" id="5382468at2759"/>
<dbReference type="InterPro" id="IPR025715">
    <property type="entry name" value="FoP_C"/>
</dbReference>
<dbReference type="InterPro" id="IPR012677">
    <property type="entry name" value="Nucleotide-bd_a/b_plait_sf"/>
</dbReference>
<feature type="region of interest" description="Disordered" evidence="3">
    <location>
        <begin position="176"/>
        <end position="260"/>
    </location>
</feature>
<dbReference type="PANTHER" id="PTHR19965:SF82">
    <property type="entry name" value="THO COMPLEX SUBUNIT 4"/>
    <property type="match status" value="1"/>
</dbReference>
<dbReference type="GO" id="GO:0003729">
    <property type="term" value="F:mRNA binding"/>
    <property type="evidence" value="ECO:0007669"/>
    <property type="project" value="TreeGrafter"/>
</dbReference>
<organism evidence="5 6">
    <name type="scientific">Austropuccinia psidii MF-1</name>
    <dbReference type="NCBI Taxonomy" id="1389203"/>
    <lineage>
        <taxon>Eukaryota</taxon>
        <taxon>Fungi</taxon>
        <taxon>Dikarya</taxon>
        <taxon>Basidiomycota</taxon>
        <taxon>Pucciniomycotina</taxon>
        <taxon>Pucciniomycetes</taxon>
        <taxon>Pucciniales</taxon>
        <taxon>Sphaerophragmiaceae</taxon>
        <taxon>Austropuccinia</taxon>
    </lineage>
</organism>
<dbReference type="Gene3D" id="3.30.70.330">
    <property type="match status" value="1"/>
</dbReference>
<dbReference type="InterPro" id="IPR051229">
    <property type="entry name" value="ALYREF_mRNA_export"/>
</dbReference>
<evidence type="ECO:0000256" key="2">
    <source>
        <dbReference type="PROSITE-ProRule" id="PRU00176"/>
    </source>
</evidence>
<feature type="compositionally biased region" description="Basic and acidic residues" evidence="3">
    <location>
        <begin position="243"/>
        <end position="260"/>
    </location>
</feature>
<dbReference type="InterPro" id="IPR035979">
    <property type="entry name" value="RBD_domain_sf"/>
</dbReference>
<evidence type="ECO:0000259" key="4">
    <source>
        <dbReference type="PROSITE" id="PS50102"/>
    </source>
</evidence>
<dbReference type="Proteomes" id="UP000765509">
    <property type="component" value="Unassembled WGS sequence"/>
</dbReference>
<comment type="caution">
    <text evidence="5">The sequence shown here is derived from an EMBL/GenBank/DDBJ whole genome shotgun (WGS) entry which is preliminary data.</text>
</comment>
<reference evidence="5" key="1">
    <citation type="submission" date="2021-03" db="EMBL/GenBank/DDBJ databases">
        <title>Draft genome sequence of rust myrtle Austropuccinia psidii MF-1, a brazilian biotype.</title>
        <authorList>
            <person name="Quecine M.C."/>
            <person name="Pachon D.M.R."/>
            <person name="Bonatelli M.L."/>
            <person name="Correr F.H."/>
            <person name="Franceschini L.M."/>
            <person name="Leite T.F."/>
            <person name="Margarido G.R.A."/>
            <person name="Almeida C.A."/>
            <person name="Ferrarezi J.A."/>
            <person name="Labate C.A."/>
        </authorList>
    </citation>
    <scope>NUCLEOTIDE SEQUENCE</scope>
    <source>
        <strain evidence="5">MF-1</strain>
    </source>
</reference>
<keyword evidence="1 2" id="KW-0694">RNA-binding</keyword>
<dbReference type="PROSITE" id="PS50102">
    <property type="entry name" value="RRM"/>
    <property type="match status" value="1"/>
</dbReference>
<dbReference type="PANTHER" id="PTHR19965">
    <property type="entry name" value="RNA AND EXPORT FACTOR BINDING PROTEIN"/>
    <property type="match status" value="1"/>
</dbReference>
<dbReference type="Pfam" id="PF00076">
    <property type="entry name" value="RRM_1"/>
    <property type="match status" value="1"/>
</dbReference>
<dbReference type="EMBL" id="AVOT02009085">
    <property type="protein sequence ID" value="MBW0487343.1"/>
    <property type="molecule type" value="Genomic_DNA"/>
</dbReference>
<feature type="compositionally biased region" description="Basic and acidic residues" evidence="3">
    <location>
        <begin position="16"/>
        <end position="25"/>
    </location>
</feature>
<feature type="region of interest" description="Disordered" evidence="3">
    <location>
        <begin position="16"/>
        <end position="36"/>
    </location>
</feature>
<feature type="compositionally biased region" description="Low complexity" evidence="3">
    <location>
        <begin position="221"/>
        <end position="242"/>
    </location>
</feature>
<dbReference type="GO" id="GO:0005634">
    <property type="term" value="C:nucleus"/>
    <property type="evidence" value="ECO:0007669"/>
    <property type="project" value="TreeGrafter"/>
</dbReference>